<dbReference type="PANTHER" id="PTHR43249">
    <property type="entry name" value="UDP-N-ACETYL-2-AMINO-2-DEOXY-D-GLUCURONATE OXIDASE"/>
    <property type="match status" value="1"/>
</dbReference>
<proteinExistence type="predicted"/>
<dbReference type="Pfam" id="PF01408">
    <property type="entry name" value="GFO_IDH_MocA"/>
    <property type="match status" value="1"/>
</dbReference>
<protein>
    <submittedName>
        <fullName evidence="3">Dehydrogenase</fullName>
    </submittedName>
</protein>
<reference evidence="3 4" key="1">
    <citation type="submission" date="2019-07" db="EMBL/GenBank/DDBJ databases">
        <title>Whole genome shotgun sequence of Meiothermus hypogaeus NBRC 106114.</title>
        <authorList>
            <person name="Hosoyama A."/>
            <person name="Uohara A."/>
            <person name="Ohji S."/>
            <person name="Ichikawa N."/>
        </authorList>
    </citation>
    <scope>NUCLEOTIDE SEQUENCE [LARGE SCALE GENOMIC DNA]</scope>
    <source>
        <strain evidence="3 4">NBRC 106114</strain>
    </source>
</reference>
<gene>
    <name evidence="3" type="ORF">MHY01S_11910</name>
</gene>
<comment type="caution">
    <text evidence="3">The sequence shown here is derived from an EMBL/GenBank/DDBJ whole genome shotgun (WGS) entry which is preliminary data.</text>
</comment>
<dbReference type="Gene3D" id="3.40.50.720">
    <property type="entry name" value="NAD(P)-binding Rossmann-like Domain"/>
    <property type="match status" value="1"/>
</dbReference>
<feature type="domain" description="Gfo/Idh/MocA-like oxidoreductase N-terminal" evidence="1">
    <location>
        <begin position="1"/>
        <end position="119"/>
    </location>
</feature>
<name>A0A511R070_9DEIN</name>
<accession>A0A511R070</accession>
<dbReference type="Pfam" id="PF22725">
    <property type="entry name" value="GFO_IDH_MocA_C3"/>
    <property type="match status" value="1"/>
</dbReference>
<evidence type="ECO:0000259" key="1">
    <source>
        <dbReference type="Pfam" id="PF01408"/>
    </source>
</evidence>
<dbReference type="Gene3D" id="3.30.360.10">
    <property type="entry name" value="Dihydrodipicolinate Reductase, domain 2"/>
    <property type="match status" value="1"/>
</dbReference>
<dbReference type="InterPro" id="IPR052515">
    <property type="entry name" value="Gfo/Idh/MocA_Oxidoreductase"/>
</dbReference>
<dbReference type="InterPro" id="IPR000683">
    <property type="entry name" value="Gfo/Idh/MocA-like_OxRdtase_N"/>
</dbReference>
<dbReference type="EMBL" id="BJXL01000029">
    <property type="protein sequence ID" value="GEM83025.1"/>
    <property type="molecule type" value="Genomic_DNA"/>
</dbReference>
<evidence type="ECO:0000259" key="2">
    <source>
        <dbReference type="Pfam" id="PF22725"/>
    </source>
</evidence>
<dbReference type="InterPro" id="IPR055170">
    <property type="entry name" value="GFO_IDH_MocA-like_dom"/>
</dbReference>
<evidence type="ECO:0000313" key="4">
    <source>
        <dbReference type="Proteomes" id="UP000321197"/>
    </source>
</evidence>
<organism evidence="3 4">
    <name type="scientific">Meiothermus hypogaeus NBRC 106114</name>
    <dbReference type="NCBI Taxonomy" id="1227553"/>
    <lineage>
        <taxon>Bacteria</taxon>
        <taxon>Thermotogati</taxon>
        <taxon>Deinococcota</taxon>
        <taxon>Deinococci</taxon>
        <taxon>Thermales</taxon>
        <taxon>Thermaceae</taxon>
        <taxon>Meiothermus</taxon>
    </lineage>
</organism>
<dbReference type="GO" id="GO:0000166">
    <property type="term" value="F:nucleotide binding"/>
    <property type="evidence" value="ECO:0007669"/>
    <property type="project" value="InterPro"/>
</dbReference>
<sequence length="339" mass="36724">MKVGIIGAGGIALSHYKGYVAGGAEVVALADINPAALEARQREWNIPQVFSDYRDLLKLKEIEAVSVCTPNALHYPVTLAAVRVGKHVLCEKPISLSIREARAMIRAAARAGVTLQINHHLRSNGAAFKAKQILDSGALGRVTFIRLRQAHDWGGSPQVRDSFGKKALAGGGTLLDNGCHMFDLARYFGGPVEEIFARVASLKFPIEVEDTAHASLRFTSGAIGEVEASWSATGWEEGFWIYGTEGALEYTNRLGKSVLRHSFRTSPGTTWAEPDVALYDFAGASNHTRHIDNFLAAIRGERPVICSGEDGLEAVRLVLAAYESARLNQPIRLSGFRGD</sequence>
<dbReference type="Proteomes" id="UP000321197">
    <property type="component" value="Unassembled WGS sequence"/>
</dbReference>
<dbReference type="PANTHER" id="PTHR43249:SF1">
    <property type="entry name" value="D-GLUCOSIDE 3-DEHYDROGENASE"/>
    <property type="match status" value="1"/>
</dbReference>
<dbReference type="InterPro" id="IPR036291">
    <property type="entry name" value="NAD(P)-bd_dom_sf"/>
</dbReference>
<evidence type="ECO:0000313" key="3">
    <source>
        <dbReference type="EMBL" id="GEM83025.1"/>
    </source>
</evidence>
<dbReference type="RefSeq" id="WP_119340576.1">
    <property type="nucleotide sequence ID" value="NZ_BJXL01000029.1"/>
</dbReference>
<dbReference type="SUPFAM" id="SSF51735">
    <property type="entry name" value="NAD(P)-binding Rossmann-fold domains"/>
    <property type="match status" value="1"/>
</dbReference>
<feature type="domain" description="GFO/IDH/MocA-like oxidoreductase" evidence="2">
    <location>
        <begin position="129"/>
        <end position="249"/>
    </location>
</feature>
<dbReference type="AlphaFoldDB" id="A0A511R070"/>
<dbReference type="SUPFAM" id="SSF55347">
    <property type="entry name" value="Glyceraldehyde-3-phosphate dehydrogenase-like, C-terminal domain"/>
    <property type="match status" value="1"/>
</dbReference>
<dbReference type="OrthoDB" id="9815825at2"/>